<comment type="caution">
    <text evidence="6">The sequence shown here is derived from an EMBL/GenBank/DDBJ whole genome shotgun (WGS) entry which is preliminary data.</text>
</comment>
<evidence type="ECO:0000256" key="2">
    <source>
        <dbReference type="SAM" id="Phobius"/>
    </source>
</evidence>
<dbReference type="SMART" id="SM00060">
    <property type="entry name" value="FN3"/>
    <property type="match status" value="2"/>
</dbReference>
<dbReference type="InterPro" id="IPR003599">
    <property type="entry name" value="Ig_sub"/>
</dbReference>
<keyword evidence="2" id="KW-0812">Transmembrane</keyword>
<feature type="transmembrane region" description="Helical" evidence="2">
    <location>
        <begin position="473"/>
        <end position="495"/>
    </location>
</feature>
<dbReference type="InterPro" id="IPR003961">
    <property type="entry name" value="FN3_dom"/>
</dbReference>
<keyword evidence="2" id="KW-0472">Membrane</keyword>
<feature type="domain" description="Ig-like" evidence="4">
    <location>
        <begin position="44"/>
        <end position="134"/>
    </location>
</feature>
<evidence type="ECO:0000259" key="5">
    <source>
        <dbReference type="PROSITE" id="PS50853"/>
    </source>
</evidence>
<evidence type="ECO:0000256" key="3">
    <source>
        <dbReference type="SAM" id="SignalP"/>
    </source>
</evidence>
<feature type="signal peptide" evidence="3">
    <location>
        <begin position="1"/>
        <end position="25"/>
    </location>
</feature>
<protein>
    <submittedName>
        <fullName evidence="6">Uncharacterized protein</fullName>
    </submittedName>
</protein>
<dbReference type="EMBL" id="CALNXK010000162">
    <property type="protein sequence ID" value="CAH3171291.1"/>
    <property type="molecule type" value="Genomic_DNA"/>
</dbReference>
<evidence type="ECO:0000256" key="1">
    <source>
        <dbReference type="ARBA" id="ARBA00022737"/>
    </source>
</evidence>
<keyword evidence="7" id="KW-1185">Reference proteome</keyword>
<dbReference type="InterPro" id="IPR013098">
    <property type="entry name" value="Ig_I-set"/>
</dbReference>
<dbReference type="SUPFAM" id="SSF48726">
    <property type="entry name" value="Immunoglobulin"/>
    <property type="match status" value="1"/>
</dbReference>
<accession>A0ABN8QXB6</accession>
<dbReference type="PROSITE" id="PS50835">
    <property type="entry name" value="IG_LIKE"/>
    <property type="match status" value="1"/>
</dbReference>
<evidence type="ECO:0000259" key="4">
    <source>
        <dbReference type="PROSITE" id="PS50835"/>
    </source>
</evidence>
<gene>
    <name evidence="6" type="ORF">PLOB_00011736</name>
</gene>
<dbReference type="InterPro" id="IPR036116">
    <property type="entry name" value="FN3_sf"/>
</dbReference>
<dbReference type="SMART" id="SM00409">
    <property type="entry name" value="IG"/>
    <property type="match status" value="1"/>
</dbReference>
<dbReference type="SUPFAM" id="SSF49265">
    <property type="entry name" value="Fibronectin type III"/>
    <property type="match status" value="2"/>
</dbReference>
<dbReference type="Proteomes" id="UP001159405">
    <property type="component" value="Unassembled WGS sequence"/>
</dbReference>
<evidence type="ECO:0000313" key="6">
    <source>
        <dbReference type="EMBL" id="CAH3171291.1"/>
    </source>
</evidence>
<dbReference type="Pfam" id="PF07679">
    <property type="entry name" value="I-set"/>
    <property type="match status" value="1"/>
</dbReference>
<proteinExistence type="predicted"/>
<dbReference type="InterPro" id="IPR013783">
    <property type="entry name" value="Ig-like_fold"/>
</dbReference>
<keyword evidence="2" id="KW-1133">Transmembrane helix</keyword>
<dbReference type="InterPro" id="IPR036179">
    <property type="entry name" value="Ig-like_dom_sf"/>
</dbReference>
<dbReference type="CDD" id="cd00063">
    <property type="entry name" value="FN3"/>
    <property type="match status" value="2"/>
</dbReference>
<dbReference type="InterPro" id="IPR007110">
    <property type="entry name" value="Ig-like_dom"/>
</dbReference>
<dbReference type="PROSITE" id="PS50853">
    <property type="entry name" value="FN3"/>
    <property type="match status" value="1"/>
</dbReference>
<feature type="chain" id="PRO_5046691240" evidence="3">
    <location>
        <begin position="26"/>
        <end position="540"/>
    </location>
</feature>
<keyword evidence="3" id="KW-0732">Signal</keyword>
<organism evidence="6 7">
    <name type="scientific">Porites lobata</name>
    <dbReference type="NCBI Taxonomy" id="104759"/>
    <lineage>
        <taxon>Eukaryota</taxon>
        <taxon>Metazoa</taxon>
        <taxon>Cnidaria</taxon>
        <taxon>Anthozoa</taxon>
        <taxon>Hexacorallia</taxon>
        <taxon>Scleractinia</taxon>
        <taxon>Fungiina</taxon>
        <taxon>Poritidae</taxon>
        <taxon>Porites</taxon>
    </lineage>
</organism>
<evidence type="ECO:0000313" key="7">
    <source>
        <dbReference type="Proteomes" id="UP001159405"/>
    </source>
</evidence>
<sequence>MAYERGTASLFSLGVLLIQIFASDSQSVVRSKGVKLGHQNGTSRGVYLITSSDVTVRVGEQLQLNCTVVGADNSSKYQLSWYHGKQKLGENVIAKLRNNTVQVNIDAVHWNNNGTYVCKETANSGLLPRSVVVRVGDIPSSPQNVWINNVEFEPRIHWTAPKHPGGLPLSYVVKEPSLCKNVTRSDNHHCSLCYNHLIFGTDVNTFMCTLDAISLLEGIVYEAIVEVKNALGFNTSSPVVFKANKYEIFLTTPQPAKAFTAKEVQPATTVKLSWEDPRQLDFFVVQYTILYHEDGDKQNKSLILHSPKVSVLIHGLFGFTHYYFYLLVQYGNRTTFGTYSKAAVQTVMTSVLAPSRPATIINCSQWRNASSDPHMIVTWEFPPSKNWNGPLKYTKISYRCQRGSRKIERTVSLTNSTVRSVALPGIQATDKCSVWMRICNGPQLCSAISNICVKPGKIEDKKLLSSRDSKPSVLKIVLISLAGATSGVALVFIVARCVCRRGEEREVQPLANLLGEMSAPVHGYDEIEEPLVNNHYEMLV</sequence>
<dbReference type="Gene3D" id="2.60.40.10">
    <property type="entry name" value="Immunoglobulins"/>
    <property type="match status" value="3"/>
</dbReference>
<reference evidence="6 7" key="1">
    <citation type="submission" date="2022-05" db="EMBL/GenBank/DDBJ databases">
        <authorList>
            <consortium name="Genoscope - CEA"/>
            <person name="William W."/>
        </authorList>
    </citation>
    <scope>NUCLEOTIDE SEQUENCE [LARGE SCALE GENOMIC DNA]</scope>
</reference>
<feature type="domain" description="Fibronectin type-III" evidence="5">
    <location>
        <begin position="252"/>
        <end position="352"/>
    </location>
</feature>
<keyword evidence="1" id="KW-0677">Repeat</keyword>
<name>A0ABN8QXB6_9CNID</name>